<dbReference type="GO" id="GO:0046872">
    <property type="term" value="F:metal ion binding"/>
    <property type="evidence" value="ECO:0007669"/>
    <property type="project" value="UniProtKB-KW"/>
</dbReference>
<proteinExistence type="inferred from homology"/>
<accession>A0A0W8F9X3</accession>
<gene>
    <name evidence="18" type="ORF">ASZ90_012570</name>
</gene>
<evidence type="ECO:0000259" key="17">
    <source>
        <dbReference type="Pfam" id="PF24877"/>
    </source>
</evidence>
<evidence type="ECO:0000256" key="14">
    <source>
        <dbReference type="ARBA" id="ARBA00029490"/>
    </source>
</evidence>
<dbReference type="Pfam" id="PF00920">
    <property type="entry name" value="ILVD_EDD_N"/>
    <property type="match status" value="1"/>
</dbReference>
<evidence type="ECO:0000256" key="5">
    <source>
        <dbReference type="ARBA" id="ARBA00022723"/>
    </source>
</evidence>
<dbReference type="SUPFAM" id="SSF52016">
    <property type="entry name" value="LeuD/IlvD-like"/>
    <property type="match status" value="1"/>
</dbReference>
<evidence type="ECO:0000256" key="3">
    <source>
        <dbReference type="ARBA" id="ARBA00022605"/>
    </source>
</evidence>
<dbReference type="InterPro" id="IPR020558">
    <property type="entry name" value="DiOHA_6PGluconate_deHydtase_CS"/>
</dbReference>
<dbReference type="GO" id="GO:0005829">
    <property type="term" value="C:cytosol"/>
    <property type="evidence" value="ECO:0007669"/>
    <property type="project" value="TreeGrafter"/>
</dbReference>
<organism evidence="18">
    <name type="scientific">hydrocarbon metagenome</name>
    <dbReference type="NCBI Taxonomy" id="938273"/>
    <lineage>
        <taxon>unclassified sequences</taxon>
        <taxon>metagenomes</taxon>
        <taxon>ecological metagenomes</taxon>
    </lineage>
</organism>
<evidence type="ECO:0000256" key="13">
    <source>
        <dbReference type="ARBA" id="ARBA00029437"/>
    </source>
</evidence>
<evidence type="ECO:0000256" key="15">
    <source>
        <dbReference type="ARBA" id="ARBA00034078"/>
    </source>
</evidence>
<keyword evidence="9 18" id="KW-0456">Lyase</keyword>
<dbReference type="NCBIfam" id="TIGR00110">
    <property type="entry name" value="ilvD"/>
    <property type="match status" value="1"/>
</dbReference>
<dbReference type="InterPro" id="IPR000581">
    <property type="entry name" value="ILV_EDD_N"/>
</dbReference>
<keyword evidence="8" id="KW-0411">Iron-sulfur</keyword>
<feature type="domain" description="Dihydroxy-acid/6-phosphogluconate dehydratase C-terminal" evidence="17">
    <location>
        <begin position="364"/>
        <end position="556"/>
    </location>
</feature>
<evidence type="ECO:0000256" key="6">
    <source>
        <dbReference type="ARBA" id="ARBA00022842"/>
    </source>
</evidence>
<keyword evidence="4" id="KW-0001">2Fe-2S</keyword>
<dbReference type="Gene3D" id="3.50.30.80">
    <property type="entry name" value="IlvD/EDD C-terminal domain-like"/>
    <property type="match status" value="1"/>
</dbReference>
<keyword evidence="5" id="KW-0479">Metal-binding</keyword>
<evidence type="ECO:0000256" key="10">
    <source>
        <dbReference type="ARBA" id="ARBA00023304"/>
    </source>
</evidence>
<dbReference type="UniPathway" id="UPA00047">
    <property type="reaction ID" value="UER00057"/>
</dbReference>
<comment type="similarity">
    <text evidence="2">Belongs to the IlvD/Edd family.</text>
</comment>
<dbReference type="InterPro" id="IPR056740">
    <property type="entry name" value="ILV_EDD_C"/>
</dbReference>
<evidence type="ECO:0000256" key="12">
    <source>
        <dbReference type="ARBA" id="ARBA00029436"/>
    </source>
</evidence>
<evidence type="ECO:0000256" key="1">
    <source>
        <dbReference type="ARBA" id="ARBA00001946"/>
    </source>
</evidence>
<dbReference type="PANTHER" id="PTHR43661:SF3">
    <property type="entry name" value="D-XYLONATE DEHYDRATASE YAGF-RELATED"/>
    <property type="match status" value="1"/>
</dbReference>
<comment type="pathway">
    <text evidence="12">Amino-acid biosynthesis; L-valine biosynthesis; L-valine from pyruvate: step 3/4.</text>
</comment>
<dbReference type="GO" id="GO:0004160">
    <property type="term" value="F:dihydroxy-acid dehydratase activity"/>
    <property type="evidence" value="ECO:0007669"/>
    <property type="project" value="UniProtKB-EC"/>
</dbReference>
<evidence type="ECO:0000313" key="18">
    <source>
        <dbReference type="EMBL" id="KUG17727.1"/>
    </source>
</evidence>
<dbReference type="AlphaFoldDB" id="A0A0W8F9X3"/>
<dbReference type="EMBL" id="LNQE01001424">
    <property type="protein sequence ID" value="KUG17727.1"/>
    <property type="molecule type" value="Genomic_DNA"/>
</dbReference>
<evidence type="ECO:0000256" key="9">
    <source>
        <dbReference type="ARBA" id="ARBA00023239"/>
    </source>
</evidence>
<comment type="cofactor">
    <cofactor evidence="15">
        <name>[2Fe-2S] cluster</name>
        <dbReference type="ChEBI" id="CHEBI:190135"/>
    </cofactor>
</comment>
<comment type="caution">
    <text evidence="18">The sequence shown here is derived from an EMBL/GenBank/DDBJ whole genome shotgun (WGS) entry which is preliminary data.</text>
</comment>
<dbReference type="EC" id="4.2.1.9" evidence="14"/>
<protein>
    <recommendedName>
        <fullName evidence="14">dihydroxy-acid dehydratase</fullName>
        <ecNumber evidence="14">4.2.1.9</ecNumber>
    </recommendedName>
</protein>
<comment type="catalytic activity">
    <reaction evidence="11">
        <text>(2R)-2,3-dihydroxy-3-methylbutanoate = 3-methyl-2-oxobutanoate + H2O</text>
        <dbReference type="Rhea" id="RHEA:24809"/>
        <dbReference type="ChEBI" id="CHEBI:11851"/>
        <dbReference type="ChEBI" id="CHEBI:15377"/>
        <dbReference type="ChEBI" id="CHEBI:49072"/>
        <dbReference type="EC" id="4.2.1.9"/>
    </reaction>
    <physiologicalReaction direction="left-to-right" evidence="11">
        <dbReference type="Rhea" id="RHEA:24810"/>
    </physiologicalReaction>
</comment>
<evidence type="ECO:0000259" key="16">
    <source>
        <dbReference type="Pfam" id="PF00920"/>
    </source>
</evidence>
<dbReference type="InterPro" id="IPR037237">
    <property type="entry name" value="IlvD/EDD_N"/>
</dbReference>
<name>A0A0W8F9X3_9ZZZZ</name>
<comment type="pathway">
    <text evidence="13">Amino-acid biosynthesis; L-isoleucine biosynthesis; L-isoleucine from 2-oxobutanoate: step 3/4.</text>
</comment>
<dbReference type="PROSITE" id="PS00887">
    <property type="entry name" value="ILVD_EDD_2"/>
    <property type="match status" value="1"/>
</dbReference>
<dbReference type="InterPro" id="IPR042096">
    <property type="entry name" value="Dihydro-acid_dehy_C"/>
</dbReference>
<evidence type="ECO:0000256" key="2">
    <source>
        <dbReference type="ARBA" id="ARBA00006486"/>
    </source>
</evidence>
<keyword evidence="10" id="KW-0100">Branched-chain amino acid biosynthesis</keyword>
<dbReference type="GO" id="GO:0009099">
    <property type="term" value="P:L-valine biosynthetic process"/>
    <property type="evidence" value="ECO:0007669"/>
    <property type="project" value="UniProtKB-UniPathway"/>
</dbReference>
<evidence type="ECO:0000256" key="4">
    <source>
        <dbReference type="ARBA" id="ARBA00022714"/>
    </source>
</evidence>
<reference evidence="18" key="1">
    <citation type="journal article" date="2015" name="Proc. Natl. Acad. Sci. U.S.A.">
        <title>Networks of energetic and metabolic interactions define dynamics in microbial communities.</title>
        <authorList>
            <person name="Embree M."/>
            <person name="Liu J.K."/>
            <person name="Al-Bassam M.M."/>
            <person name="Zengler K."/>
        </authorList>
    </citation>
    <scope>NUCLEOTIDE SEQUENCE</scope>
</reference>
<evidence type="ECO:0000256" key="7">
    <source>
        <dbReference type="ARBA" id="ARBA00023004"/>
    </source>
</evidence>
<dbReference type="FunFam" id="3.50.30.80:FF:000001">
    <property type="entry name" value="Dihydroxy-acid dehydratase"/>
    <property type="match status" value="1"/>
</dbReference>
<sequence>MAEAKEVLDMRSDVTKVGRERAPHRALLKATGLCDEEIRRPFIGVVNSSNDFIPGHIHLDRLGEAVKAGILSAGGVPFEFQTIGVCDGIAMGHKGMRYSLPSRELIEDTIEIMAESHQLDGLVMIPTCDKIVPGHIMAAGRLDLPTIVVTGGPMMPGFACDKELDLINVFEEWQKGGETLDALEDMACPGAGSCAGLFTANTMACLTEAMGLSLPGCATAHAVDARKIRLAKLSGMKIMELVEKGITARQIVTAASLDNAIRVDMAIGGSTNTVLHLMAIAAEFGLDLNIERFDQLSRETPHLVNLRPGGPHHILDLERAGGIPAVMSTLRSRLALDALTVTGQRVGENLDAFKLINPLTNSRVISTINKPVHAEGGIAILFGSLSPEGSVVKQTAVSPSMLVHSGPAVVYDSEEASMAGIVGGEVKPGDVVVIRYEGPKGGPGMREALAPTSAIAGAGMSESVALITDGRFSGGTRGPCIGHVSPEAAVGGPIALVRPGDMISINIPARKLDLLVDPAELERRRSEWKMPDMPENAIKTGVLARYRKSVTSASMGSVLR</sequence>
<comment type="cofactor">
    <cofactor evidence="1">
        <name>Mg(2+)</name>
        <dbReference type="ChEBI" id="CHEBI:18420"/>
    </cofactor>
</comment>
<dbReference type="GO" id="GO:0051537">
    <property type="term" value="F:2 iron, 2 sulfur cluster binding"/>
    <property type="evidence" value="ECO:0007669"/>
    <property type="project" value="UniProtKB-KW"/>
</dbReference>
<dbReference type="InterPro" id="IPR004404">
    <property type="entry name" value="DihydroxyA_deHydtase"/>
</dbReference>
<dbReference type="SUPFAM" id="SSF143975">
    <property type="entry name" value="IlvD/EDD N-terminal domain-like"/>
    <property type="match status" value="1"/>
</dbReference>
<dbReference type="HAMAP" id="MF_00012">
    <property type="entry name" value="IlvD"/>
    <property type="match status" value="1"/>
</dbReference>
<keyword evidence="7" id="KW-0408">Iron</keyword>
<keyword evidence="3" id="KW-0028">Amino-acid biosynthesis</keyword>
<dbReference type="UniPathway" id="UPA00049">
    <property type="reaction ID" value="UER00061"/>
</dbReference>
<evidence type="ECO:0000256" key="8">
    <source>
        <dbReference type="ARBA" id="ARBA00023014"/>
    </source>
</evidence>
<dbReference type="NCBIfam" id="NF002068">
    <property type="entry name" value="PRK00911.1"/>
    <property type="match status" value="1"/>
</dbReference>
<dbReference type="Pfam" id="PF24877">
    <property type="entry name" value="ILV_EDD_C"/>
    <property type="match status" value="1"/>
</dbReference>
<dbReference type="PANTHER" id="PTHR43661">
    <property type="entry name" value="D-XYLONATE DEHYDRATASE"/>
    <property type="match status" value="1"/>
</dbReference>
<keyword evidence="6" id="KW-0460">Magnesium</keyword>
<dbReference type="PROSITE" id="PS00886">
    <property type="entry name" value="ILVD_EDD_1"/>
    <property type="match status" value="1"/>
</dbReference>
<dbReference type="GO" id="GO:0009097">
    <property type="term" value="P:isoleucine biosynthetic process"/>
    <property type="evidence" value="ECO:0007669"/>
    <property type="project" value="UniProtKB-UniPathway"/>
</dbReference>
<evidence type="ECO:0000256" key="11">
    <source>
        <dbReference type="ARBA" id="ARBA00029304"/>
    </source>
</evidence>
<feature type="domain" description="Dihydroxy-acid/6-phosphogluconate dehydratase N-terminal" evidence="16">
    <location>
        <begin position="40"/>
        <end position="349"/>
    </location>
</feature>